<dbReference type="EMBL" id="FUHW01000020">
    <property type="protein sequence ID" value="SJM56425.1"/>
    <property type="molecule type" value="Genomic_DNA"/>
</dbReference>
<dbReference type="SUPFAM" id="SSF109854">
    <property type="entry name" value="DinB/YfiT-like putative metalloenzymes"/>
    <property type="match status" value="1"/>
</dbReference>
<dbReference type="Pfam" id="PF04978">
    <property type="entry name" value="MST"/>
    <property type="match status" value="1"/>
</dbReference>
<keyword evidence="2" id="KW-1185">Reference proteome</keyword>
<dbReference type="Gene3D" id="1.20.120.450">
    <property type="entry name" value="dinb family like domain"/>
    <property type="match status" value="1"/>
</dbReference>
<organism evidence="1 2">
    <name type="scientific">Arthrobacter rhombi</name>
    <dbReference type="NCBI Taxonomy" id="71253"/>
    <lineage>
        <taxon>Bacteria</taxon>
        <taxon>Bacillati</taxon>
        <taxon>Actinomycetota</taxon>
        <taxon>Actinomycetes</taxon>
        <taxon>Micrococcales</taxon>
        <taxon>Micrococcaceae</taxon>
        <taxon>Arthrobacter</taxon>
    </lineage>
</organism>
<name>A0A1R4FKF9_9MICC</name>
<reference evidence="1 2" key="1">
    <citation type="submission" date="2017-02" db="EMBL/GenBank/DDBJ databases">
        <authorList>
            <person name="Peterson S.W."/>
        </authorList>
    </citation>
    <scope>NUCLEOTIDE SEQUENCE [LARGE SCALE GENOMIC DNA]</scope>
    <source>
        <strain evidence="1 2">B Ar 00.02</strain>
    </source>
</reference>
<evidence type="ECO:0000313" key="1">
    <source>
        <dbReference type="EMBL" id="SJM56425.1"/>
    </source>
</evidence>
<dbReference type="Proteomes" id="UP000195913">
    <property type="component" value="Unassembled WGS sequence"/>
</dbReference>
<protein>
    <recommendedName>
        <fullName evidence="3">Mini-circle protein</fullName>
    </recommendedName>
</protein>
<evidence type="ECO:0000313" key="2">
    <source>
        <dbReference type="Proteomes" id="UP000195913"/>
    </source>
</evidence>
<sequence>MTTTERSMPPLNAAERETLDAWLDYYRATLLLICEGVDAEALREASAAPSTLSLQGLLQHLSEVERQWFRRVLAAEELPAIHPGGRTPEGHDGGFEVDPHVPFGTVVGLWQAEVAAARATCAARSLDDTAAFLGAEVSLRWIYSHMIGEYARHCGHADILRERIDGATGV</sequence>
<evidence type="ECO:0008006" key="3">
    <source>
        <dbReference type="Google" id="ProtNLM"/>
    </source>
</evidence>
<dbReference type="InterPro" id="IPR007061">
    <property type="entry name" value="MST-like"/>
</dbReference>
<accession>A0A1R4FKF9</accession>
<dbReference type="AlphaFoldDB" id="A0A1R4FKF9"/>
<gene>
    <name evidence="1" type="ORF">FM101_04450</name>
</gene>
<proteinExistence type="predicted"/>
<dbReference type="InterPro" id="IPR034660">
    <property type="entry name" value="DinB/YfiT-like"/>
</dbReference>
<dbReference type="RefSeq" id="WP_086996012.1">
    <property type="nucleotide sequence ID" value="NZ_FUHW01000020.1"/>
</dbReference>